<feature type="domain" description="TNase-like" evidence="1">
    <location>
        <begin position="17"/>
        <end position="162"/>
    </location>
</feature>
<dbReference type="SMART" id="SM00318">
    <property type="entry name" value="SNc"/>
    <property type="match status" value="1"/>
</dbReference>
<evidence type="ECO:0000313" key="3">
    <source>
        <dbReference type="Proteomes" id="UP000028486"/>
    </source>
</evidence>
<dbReference type="RefSeq" id="WP_051871017.1">
    <property type="nucleotide sequence ID" value="NZ_CP009044.1"/>
</dbReference>
<dbReference type="InterPro" id="IPR016071">
    <property type="entry name" value="Staphylococal_nuclease_OB-fold"/>
</dbReference>
<dbReference type="HOGENOM" id="CLU_1552443_0_0_7"/>
<dbReference type="EMBL" id="CP009044">
    <property type="protein sequence ID" value="AII15592.1"/>
    <property type="molecule type" value="Genomic_DNA"/>
</dbReference>
<dbReference type="PROSITE" id="PS50830">
    <property type="entry name" value="TNASE_3"/>
    <property type="match status" value="1"/>
</dbReference>
<sequence length="172" mass="19196">MLKFIAGLSMAAVFSYSAEIGVLKSVVDGDTLYFKSGGNEIKCRIAYIDTPESKENKKASKDASKCAGITSGRMVQFGKEATSFAKSFMKIGDKYKIYENGQDQYGRSICIVETPFGLFNEIMVGEGYAVPFMEYIKENDTKERYEKLLKHAKSNKKGVWGKDPSVMNCLLR</sequence>
<evidence type="ECO:0000259" key="1">
    <source>
        <dbReference type="PROSITE" id="PS50830"/>
    </source>
</evidence>
<keyword evidence="2" id="KW-0614">Plasmid</keyword>
<geneLocation type="plasmid" evidence="2 3">
    <name>pCIG1485E</name>
</geneLocation>
<dbReference type="Proteomes" id="UP000028486">
    <property type="component" value="Plasmid pCIG1485E"/>
</dbReference>
<gene>
    <name evidence="2" type="ORF">CIG1485E_a0067</name>
</gene>
<dbReference type="eggNOG" id="COG1525">
    <property type="taxonomic scope" value="Bacteria"/>
</dbReference>
<evidence type="ECO:0000313" key="2">
    <source>
        <dbReference type="EMBL" id="AII15592.1"/>
    </source>
</evidence>
<dbReference type="Pfam" id="PF00565">
    <property type="entry name" value="SNase"/>
    <property type="match status" value="1"/>
</dbReference>
<protein>
    <submittedName>
        <fullName evidence="2">Putative thermonuclease</fullName>
    </submittedName>
</protein>
<keyword evidence="3" id="KW-1185">Reference proteome</keyword>
<dbReference type="AlphaFoldDB" id="A0A076FDV9"/>
<name>A0A076FDV9_9BACT</name>
<dbReference type="InterPro" id="IPR035437">
    <property type="entry name" value="SNase_OB-fold_sf"/>
</dbReference>
<dbReference type="OrthoDB" id="5339622at2"/>
<dbReference type="SUPFAM" id="SSF50199">
    <property type="entry name" value="Staphylococcal nuclease"/>
    <property type="match status" value="1"/>
</dbReference>
<reference evidence="2 3" key="1">
    <citation type="journal article" date="2014" name="Genome Announc.">
        <title>Complete Genome Sequence of Campylobacter iguaniorum Strain 1485ET, Isolated from a Bearded Dragon (Pogona vitticeps).</title>
        <authorList>
            <person name="Gilbert M.J."/>
            <person name="Miller W.G."/>
            <person name="Yee E."/>
            <person name="Kik M."/>
            <person name="Wagenaar J.A."/>
            <person name="Duim B."/>
        </authorList>
    </citation>
    <scope>NUCLEOTIDE SEQUENCE [LARGE SCALE GENOMIC DNA]</scope>
    <source>
        <strain evidence="2 3">1485E</strain>
        <plasmid evidence="2">pCIG1485E</plasmid>
    </source>
</reference>
<dbReference type="KEGG" id="caj:CIG1485E_a0067"/>
<organism evidence="2 3">
    <name type="scientific">Campylobacter iguaniorum</name>
    <dbReference type="NCBI Taxonomy" id="1244531"/>
    <lineage>
        <taxon>Bacteria</taxon>
        <taxon>Pseudomonadati</taxon>
        <taxon>Campylobacterota</taxon>
        <taxon>Epsilonproteobacteria</taxon>
        <taxon>Campylobacterales</taxon>
        <taxon>Campylobacteraceae</taxon>
        <taxon>Campylobacter</taxon>
    </lineage>
</organism>
<accession>A0A076FDV9</accession>
<dbReference type="Gene3D" id="2.40.50.90">
    <property type="match status" value="1"/>
</dbReference>
<proteinExistence type="predicted"/>